<accession>A0A7K1LI38</accession>
<dbReference type="PROSITE" id="PS51687">
    <property type="entry name" value="SAM_MT_RNA_M5U"/>
    <property type="match status" value="1"/>
</dbReference>
<dbReference type="InterPro" id="IPR011825">
    <property type="entry name" value="23SrRNA_MeTrfase_RlmC"/>
</dbReference>
<keyword evidence="1" id="KW-0004">4Fe-4S</keyword>
<dbReference type="EC" id="2.1.1.189" evidence="12"/>
<dbReference type="Gene3D" id="2.40.50.1070">
    <property type="match status" value="1"/>
</dbReference>
<dbReference type="PANTHER" id="PTHR11061">
    <property type="entry name" value="RNA M5U METHYLTRANSFERASE"/>
    <property type="match status" value="1"/>
</dbReference>
<feature type="active site" evidence="10">
    <location>
        <position position="336"/>
    </location>
</feature>
<gene>
    <name evidence="12" type="primary">rlmC</name>
    <name evidence="12" type="ORF">GMA10_06415</name>
</gene>
<dbReference type="GO" id="GO:0046872">
    <property type="term" value="F:metal ion binding"/>
    <property type="evidence" value="ECO:0007669"/>
    <property type="project" value="UniProtKB-KW"/>
</dbReference>
<evidence type="ECO:0000313" key="12">
    <source>
        <dbReference type="EMBL" id="MUN54846.1"/>
    </source>
</evidence>
<feature type="binding site" evidence="9">
    <location>
        <position position="240"/>
    </location>
    <ligand>
        <name>S-adenosyl-L-methionine</name>
        <dbReference type="ChEBI" id="CHEBI:59789"/>
    </ligand>
</feature>
<dbReference type="PROSITE" id="PS01231">
    <property type="entry name" value="TRMA_2"/>
    <property type="match status" value="1"/>
</dbReference>
<keyword evidence="5 9" id="KW-0949">S-adenosyl-L-methionine</keyword>
<dbReference type="InterPro" id="IPR030390">
    <property type="entry name" value="MeTrfase_TrmA_AS"/>
</dbReference>
<feature type="active site" description="Nucleophile" evidence="9">
    <location>
        <position position="336"/>
    </location>
</feature>
<evidence type="ECO:0000256" key="2">
    <source>
        <dbReference type="ARBA" id="ARBA00022552"/>
    </source>
</evidence>
<dbReference type="SUPFAM" id="SSF53335">
    <property type="entry name" value="S-adenosyl-L-methionine-dependent methyltransferases"/>
    <property type="match status" value="1"/>
</dbReference>
<reference evidence="12 13" key="1">
    <citation type="submission" date="2019-12" db="EMBL/GenBank/DDBJ databases">
        <authorList>
            <person name="Li J."/>
            <person name="Shi Y."/>
            <person name="Xu G."/>
            <person name="Xiao D."/>
            <person name="Ran X."/>
        </authorList>
    </citation>
    <scope>NUCLEOTIDE SEQUENCE [LARGE SCALE GENOMIC DNA]</scope>
    <source>
        <strain evidence="12 13">JCM 15915</strain>
    </source>
</reference>
<keyword evidence="2" id="KW-0698">rRNA processing</keyword>
<dbReference type="CDD" id="cd02440">
    <property type="entry name" value="AdoMet_MTases"/>
    <property type="match status" value="1"/>
</dbReference>
<dbReference type="RefSeq" id="WP_129314882.1">
    <property type="nucleotide sequence ID" value="NZ_NOIQ01000003.1"/>
</dbReference>
<keyword evidence="3 9" id="KW-0489">Methyltransferase</keyword>
<dbReference type="InterPro" id="IPR010280">
    <property type="entry name" value="U5_MeTrfase_fam"/>
</dbReference>
<dbReference type="Gene3D" id="3.40.50.150">
    <property type="entry name" value="Vaccinia Virus protein VP39"/>
    <property type="match status" value="1"/>
</dbReference>
<evidence type="ECO:0000256" key="6">
    <source>
        <dbReference type="ARBA" id="ARBA00022723"/>
    </source>
</evidence>
<name>A0A7K1LI38_9MICC</name>
<evidence type="ECO:0000256" key="5">
    <source>
        <dbReference type="ARBA" id="ARBA00022691"/>
    </source>
</evidence>
<evidence type="ECO:0000256" key="4">
    <source>
        <dbReference type="ARBA" id="ARBA00022679"/>
    </source>
</evidence>
<dbReference type="GO" id="GO:0051539">
    <property type="term" value="F:4 iron, 4 sulfur cluster binding"/>
    <property type="evidence" value="ECO:0007669"/>
    <property type="project" value="UniProtKB-KW"/>
</dbReference>
<feature type="binding site" evidence="9">
    <location>
        <position position="264"/>
    </location>
    <ligand>
        <name>S-adenosyl-L-methionine</name>
        <dbReference type="ChEBI" id="CHEBI:59789"/>
    </ligand>
</feature>
<keyword evidence="6" id="KW-0479">Metal-binding</keyword>
<evidence type="ECO:0000256" key="3">
    <source>
        <dbReference type="ARBA" id="ARBA00022603"/>
    </source>
</evidence>
<evidence type="ECO:0000256" key="1">
    <source>
        <dbReference type="ARBA" id="ARBA00022485"/>
    </source>
</evidence>
<proteinExistence type="inferred from homology"/>
<evidence type="ECO:0000313" key="13">
    <source>
        <dbReference type="Proteomes" id="UP000462152"/>
    </source>
</evidence>
<dbReference type="AlphaFoldDB" id="A0A7K1LI38"/>
<evidence type="ECO:0000256" key="9">
    <source>
        <dbReference type="PROSITE-ProRule" id="PRU01024"/>
    </source>
</evidence>
<dbReference type="OrthoDB" id="9804590at2"/>
<comment type="similarity">
    <text evidence="9">Belongs to the class I-like SAM-binding methyltransferase superfamily. RNA M5U methyltransferase family.</text>
</comment>
<evidence type="ECO:0000256" key="10">
    <source>
        <dbReference type="PROSITE-ProRule" id="PRU10015"/>
    </source>
</evidence>
<evidence type="ECO:0000259" key="11">
    <source>
        <dbReference type="Pfam" id="PF13847"/>
    </source>
</evidence>
<feature type="binding site" evidence="9">
    <location>
        <position position="309"/>
    </location>
    <ligand>
        <name>S-adenosyl-L-methionine</name>
        <dbReference type="ChEBI" id="CHEBI:59789"/>
    </ligand>
</feature>
<dbReference type="InterPro" id="IPR030391">
    <property type="entry name" value="MeTrfase_TrmA_CS"/>
</dbReference>
<feature type="binding site" evidence="9">
    <location>
        <position position="211"/>
    </location>
    <ligand>
        <name>S-adenosyl-L-methionine</name>
        <dbReference type="ChEBI" id="CHEBI:59789"/>
    </ligand>
</feature>
<organism evidence="12 13">
    <name type="scientific">Rothia koreensis</name>
    <dbReference type="NCBI Taxonomy" id="592378"/>
    <lineage>
        <taxon>Bacteria</taxon>
        <taxon>Bacillati</taxon>
        <taxon>Actinomycetota</taxon>
        <taxon>Actinomycetes</taxon>
        <taxon>Micrococcales</taxon>
        <taxon>Micrococcaceae</taxon>
        <taxon>Rothia</taxon>
    </lineage>
</organism>
<keyword evidence="7" id="KW-0408">Iron</keyword>
<evidence type="ECO:0000256" key="7">
    <source>
        <dbReference type="ARBA" id="ARBA00023004"/>
    </source>
</evidence>
<dbReference type="EMBL" id="WOGT01000003">
    <property type="protein sequence ID" value="MUN54846.1"/>
    <property type="molecule type" value="Genomic_DNA"/>
</dbReference>
<sequence length="378" mass="41483">MQCDDFDAGACRSCSLMGVPYRTQLQDKQNHVETLLAEFEGVDWSAPMGSAESGFRNKAKMVVSGTVDRPMLGILDRGGRGIDLSECGLYPEPVLQCMPVLKSLIRSHGLTPYNVPSRRGELKNILVTVSPDGEVMIRFVLRSKKLVVPIRRAMTDLRHALPRVRVVSANILREHKALVEGEEEVPLTDEQLLPMRLNGLTLNLRPQGFFQTNSRIAAGMYEQAAAWAAQRGPDRVWDLYCGVGGFALHAARRLGPRSTVRGVEISAQAIQAAKASAAEAGLNNVTFDDADAGAFAAGSAESPDMMMVNPPRRGLGPAMTEWIEASATSTLMYSSCNARSLVKDLRALSSFRPREAKMFDMFPQTNHYESMVLLERVN</sequence>
<dbReference type="Proteomes" id="UP000462152">
    <property type="component" value="Unassembled WGS sequence"/>
</dbReference>
<dbReference type="InterPro" id="IPR025714">
    <property type="entry name" value="Methyltranfer_dom"/>
</dbReference>
<feature type="domain" description="Methyltransferase" evidence="11">
    <location>
        <begin position="235"/>
        <end position="308"/>
    </location>
</feature>
<evidence type="ECO:0000256" key="8">
    <source>
        <dbReference type="ARBA" id="ARBA00023014"/>
    </source>
</evidence>
<dbReference type="Pfam" id="PF13847">
    <property type="entry name" value="Methyltransf_31"/>
    <property type="match status" value="1"/>
</dbReference>
<keyword evidence="8" id="KW-0411">Iron-sulfur</keyword>
<dbReference type="GO" id="GO:0070475">
    <property type="term" value="P:rRNA base methylation"/>
    <property type="evidence" value="ECO:0007669"/>
    <property type="project" value="TreeGrafter"/>
</dbReference>
<dbReference type="PANTHER" id="PTHR11061:SF30">
    <property type="entry name" value="TRNA (URACIL(54)-C(5))-METHYLTRANSFERASE"/>
    <property type="match status" value="1"/>
</dbReference>
<dbReference type="GO" id="GO:0070041">
    <property type="term" value="F:rRNA (uridine-C5-)-methyltransferase activity"/>
    <property type="evidence" value="ECO:0007669"/>
    <property type="project" value="TreeGrafter"/>
</dbReference>
<keyword evidence="4 9" id="KW-0808">Transferase</keyword>
<comment type="caution">
    <text evidence="12">The sequence shown here is derived from an EMBL/GenBank/DDBJ whole genome shotgun (WGS) entry which is preliminary data.</text>
</comment>
<dbReference type="PROSITE" id="PS01230">
    <property type="entry name" value="TRMA_1"/>
    <property type="match status" value="1"/>
</dbReference>
<dbReference type="InterPro" id="IPR029063">
    <property type="entry name" value="SAM-dependent_MTases_sf"/>
</dbReference>
<protein>
    <submittedName>
        <fullName evidence="12">23S rRNA (Uracil(747)-C(5))-methyltransferase RlmC</fullName>
        <ecNumber evidence="12">2.1.1.189</ecNumber>
    </submittedName>
</protein>
<keyword evidence="13" id="KW-1185">Reference proteome</keyword>
<dbReference type="NCBIfam" id="TIGR02085">
    <property type="entry name" value="meth_trns_rumB"/>
    <property type="match status" value="1"/>
</dbReference>